<feature type="transmembrane region" description="Helical" evidence="6">
    <location>
        <begin position="190"/>
        <end position="213"/>
    </location>
</feature>
<reference evidence="10 11" key="1">
    <citation type="submission" date="2017-06" db="EMBL/GenBank/DDBJ databases">
        <authorList>
            <person name="Kim H.J."/>
            <person name="Triplett B.A."/>
        </authorList>
    </citation>
    <scope>NUCLEOTIDE SEQUENCE [LARGE SCALE GENOMIC DNA]</scope>
    <source>
        <strain evidence="10 11">B29T1</strain>
    </source>
</reference>
<keyword evidence="2" id="KW-0997">Cell inner membrane</keyword>
<dbReference type="AlphaFoldDB" id="A0A212RE66"/>
<comment type="similarity">
    <text evidence="4">Belongs to the methyl-accepting chemotaxis (MCP) protein family.</text>
</comment>
<dbReference type="SUPFAM" id="SSF58104">
    <property type="entry name" value="Methyl-accepting chemotaxis protein (MCP) signaling domain"/>
    <property type="match status" value="1"/>
</dbReference>
<evidence type="ECO:0000313" key="10">
    <source>
        <dbReference type="EMBL" id="SNB70500.1"/>
    </source>
</evidence>
<dbReference type="InterPro" id="IPR003660">
    <property type="entry name" value="HAMP_dom"/>
</dbReference>
<dbReference type="GO" id="GO:0005886">
    <property type="term" value="C:plasma membrane"/>
    <property type="evidence" value="ECO:0007669"/>
    <property type="project" value="UniProtKB-SubCell"/>
</dbReference>
<keyword evidence="6" id="KW-0472">Membrane</keyword>
<dbReference type="Gene3D" id="6.10.340.10">
    <property type="match status" value="1"/>
</dbReference>
<dbReference type="PROSITE" id="PS50192">
    <property type="entry name" value="T_SNARE"/>
    <property type="match status" value="1"/>
</dbReference>
<dbReference type="PANTHER" id="PTHR32089:SF112">
    <property type="entry name" value="LYSOZYME-LIKE PROTEIN-RELATED"/>
    <property type="match status" value="1"/>
</dbReference>
<sequence>MARAVSKANAKSIRFRTRVAFLLIFLATGLLGGAASWAISSLHSDIDSIAVEYLPSVHAVNEMLFEAERARAAVMSGFLAVDSSGIQEDARKFETATTNFEVAQNAHRATAKTEAELALSDEIDQKWSALHAQLQATMSAAGGQRQDVGASLESLQASFDALSDVLDENGDQSWDEATQMLAKAFLVSTMGLWLTGVLTLIVAASVVAIALYFGRSIVNALTRLTLVVTKLAHGEWETEVPLVDRTDELGEVARAVEIFKAAGIKTDRRASHLNEIVISFEAAATEIVQTVAEAANQLHGAARILATSSDDTSKRASRVAAATEEATTSVQVVASAGGQLSASIGEISRQVSEAAQIASRAVEIVDATDSKIRQLSEASARISGVVGLIQSIAEQTNLLALNATIEAARAGEAGKGFAVVAAEVKTLANQTAKATSDISQQIAQVQDATDLSIASIKDIGQTIEQVNGVTTTIASAVEEQDAATREIARNIEATARGTREVAGNIDSVTASVASTSTTSGEVLGAAGELSRQAERLRETVAGFLAQVRAAA</sequence>
<dbReference type="EMBL" id="FYEH01000007">
    <property type="protein sequence ID" value="SNB70500.1"/>
    <property type="molecule type" value="Genomic_DNA"/>
</dbReference>
<comment type="subcellular location">
    <subcellularLocation>
        <location evidence="1">Cell inner membrane</location>
        <topology evidence="1">Multi-pass membrane protein</topology>
    </subcellularLocation>
</comment>
<dbReference type="SUPFAM" id="SSF158472">
    <property type="entry name" value="HAMP domain-like"/>
    <property type="match status" value="1"/>
</dbReference>
<evidence type="ECO:0000259" key="9">
    <source>
        <dbReference type="PROSITE" id="PS50885"/>
    </source>
</evidence>
<dbReference type="SMART" id="SM00283">
    <property type="entry name" value="MA"/>
    <property type="match status" value="1"/>
</dbReference>
<dbReference type="InterPro" id="IPR000727">
    <property type="entry name" value="T_SNARE_dom"/>
</dbReference>
<evidence type="ECO:0000256" key="6">
    <source>
        <dbReference type="SAM" id="Phobius"/>
    </source>
</evidence>
<feature type="domain" description="Methyl-accepting transducer" evidence="7">
    <location>
        <begin position="294"/>
        <end position="516"/>
    </location>
</feature>
<keyword evidence="3 5" id="KW-0807">Transducer</keyword>
<evidence type="ECO:0000256" key="3">
    <source>
        <dbReference type="ARBA" id="ARBA00023224"/>
    </source>
</evidence>
<dbReference type="Proteomes" id="UP000197065">
    <property type="component" value="Unassembled WGS sequence"/>
</dbReference>
<dbReference type="SMART" id="SM00304">
    <property type="entry name" value="HAMP"/>
    <property type="match status" value="2"/>
</dbReference>
<proteinExistence type="inferred from homology"/>
<keyword evidence="2" id="KW-1003">Cell membrane</keyword>
<dbReference type="PROSITE" id="PS50111">
    <property type="entry name" value="CHEMOTAXIS_TRANSDUC_2"/>
    <property type="match status" value="1"/>
</dbReference>
<evidence type="ECO:0000256" key="4">
    <source>
        <dbReference type="ARBA" id="ARBA00029447"/>
    </source>
</evidence>
<evidence type="ECO:0000259" key="8">
    <source>
        <dbReference type="PROSITE" id="PS50192"/>
    </source>
</evidence>
<protein>
    <submittedName>
        <fullName evidence="10">Methyl-accepting chemotaxis protein</fullName>
    </submittedName>
</protein>
<keyword evidence="6" id="KW-0812">Transmembrane</keyword>
<evidence type="ECO:0000256" key="2">
    <source>
        <dbReference type="ARBA" id="ARBA00022519"/>
    </source>
</evidence>
<evidence type="ECO:0000256" key="1">
    <source>
        <dbReference type="ARBA" id="ARBA00004429"/>
    </source>
</evidence>
<dbReference type="CDD" id="cd06225">
    <property type="entry name" value="HAMP"/>
    <property type="match status" value="1"/>
</dbReference>
<dbReference type="Pfam" id="PF00015">
    <property type="entry name" value="MCPsignal"/>
    <property type="match status" value="1"/>
</dbReference>
<keyword evidence="6" id="KW-1133">Transmembrane helix</keyword>
<accession>A0A212RE66</accession>
<gene>
    <name evidence="10" type="ORF">SAMN07250955_107217</name>
</gene>
<feature type="domain" description="HAMP" evidence="9">
    <location>
        <begin position="215"/>
        <end position="268"/>
    </location>
</feature>
<dbReference type="Gene3D" id="1.10.287.950">
    <property type="entry name" value="Methyl-accepting chemotaxis protein"/>
    <property type="match status" value="1"/>
</dbReference>
<evidence type="ECO:0000259" key="7">
    <source>
        <dbReference type="PROSITE" id="PS50111"/>
    </source>
</evidence>
<evidence type="ECO:0000313" key="11">
    <source>
        <dbReference type="Proteomes" id="UP000197065"/>
    </source>
</evidence>
<dbReference type="GO" id="GO:0007165">
    <property type="term" value="P:signal transduction"/>
    <property type="evidence" value="ECO:0007669"/>
    <property type="project" value="UniProtKB-KW"/>
</dbReference>
<organism evidence="10 11">
    <name type="scientific">Arboricoccus pini</name>
    <dbReference type="NCBI Taxonomy" id="1963835"/>
    <lineage>
        <taxon>Bacteria</taxon>
        <taxon>Pseudomonadati</taxon>
        <taxon>Pseudomonadota</taxon>
        <taxon>Alphaproteobacteria</taxon>
        <taxon>Geminicoccales</taxon>
        <taxon>Geminicoccaceae</taxon>
        <taxon>Arboricoccus</taxon>
    </lineage>
</organism>
<dbReference type="Pfam" id="PF00672">
    <property type="entry name" value="HAMP"/>
    <property type="match status" value="1"/>
</dbReference>
<feature type="domain" description="T-SNARE coiled-coil homology" evidence="8">
    <location>
        <begin position="446"/>
        <end position="508"/>
    </location>
</feature>
<keyword evidence="11" id="KW-1185">Reference proteome</keyword>
<evidence type="ECO:0000256" key="5">
    <source>
        <dbReference type="PROSITE-ProRule" id="PRU00284"/>
    </source>
</evidence>
<dbReference type="PANTHER" id="PTHR32089">
    <property type="entry name" value="METHYL-ACCEPTING CHEMOTAXIS PROTEIN MCPB"/>
    <property type="match status" value="1"/>
</dbReference>
<dbReference type="InterPro" id="IPR004089">
    <property type="entry name" value="MCPsignal_dom"/>
</dbReference>
<dbReference type="PROSITE" id="PS50885">
    <property type="entry name" value="HAMP"/>
    <property type="match status" value="1"/>
</dbReference>
<name>A0A212RE66_9PROT</name>